<evidence type="ECO:0000256" key="4">
    <source>
        <dbReference type="ARBA" id="ARBA00022563"/>
    </source>
</evidence>
<dbReference type="PIRSF" id="PIRSF000194">
    <property type="entry name" value="DHFR"/>
    <property type="match status" value="1"/>
</dbReference>
<dbReference type="InterPro" id="IPR001796">
    <property type="entry name" value="DHFR_dom"/>
</dbReference>
<evidence type="ECO:0000256" key="8">
    <source>
        <dbReference type="PIRNR" id="PIRNR000194"/>
    </source>
</evidence>
<keyword evidence="4 8" id="KW-0554">One-carbon metabolism</keyword>
<evidence type="ECO:0000256" key="6">
    <source>
        <dbReference type="ARBA" id="ARBA00023002"/>
    </source>
</evidence>
<dbReference type="GO" id="GO:0004146">
    <property type="term" value="F:dihydrofolate reductase activity"/>
    <property type="evidence" value="ECO:0007669"/>
    <property type="project" value="UniProtKB-EC"/>
</dbReference>
<evidence type="ECO:0000259" key="9">
    <source>
        <dbReference type="PROSITE" id="PS51330"/>
    </source>
</evidence>
<dbReference type="PROSITE" id="PS51330">
    <property type="entry name" value="DHFR_2"/>
    <property type="match status" value="1"/>
</dbReference>
<sequence length="162" mass="18458">MITLIAATDENNAIGHKGELLWHLPLDFKHFKALTTGHCIIMGRKTFETFPKLLPNRTHIVITRQQEYHPEGVIAVSTLNEAIERALSLDASPYIIGGGEIYAQAIPLAHCIELTRVHHSFAKADTYFPTINLSEWELIASETILKDEKHAYNFTFETYKRR</sequence>
<dbReference type="GO" id="GO:0046655">
    <property type="term" value="P:folic acid metabolic process"/>
    <property type="evidence" value="ECO:0007669"/>
    <property type="project" value="TreeGrafter"/>
</dbReference>
<dbReference type="GO" id="GO:0050661">
    <property type="term" value="F:NADP binding"/>
    <property type="evidence" value="ECO:0007669"/>
    <property type="project" value="InterPro"/>
</dbReference>
<dbReference type="EMBL" id="LT906449">
    <property type="protein sequence ID" value="SNV06643.1"/>
    <property type="molecule type" value="Genomic_DNA"/>
</dbReference>
<dbReference type="GO" id="GO:0006730">
    <property type="term" value="P:one-carbon metabolic process"/>
    <property type="evidence" value="ECO:0007669"/>
    <property type="project" value="UniProtKB-KW"/>
</dbReference>
<gene>
    <name evidence="11" type="primary">dfrA</name>
    <name evidence="10" type="ORF">AXF12_04765</name>
    <name evidence="11" type="ORF">SAMEA44541418_00778</name>
</gene>
<organism evidence="11 13">
    <name type="scientific">Capnocytophaga haemolytica</name>
    <dbReference type="NCBI Taxonomy" id="45243"/>
    <lineage>
        <taxon>Bacteria</taxon>
        <taxon>Pseudomonadati</taxon>
        <taxon>Bacteroidota</taxon>
        <taxon>Flavobacteriia</taxon>
        <taxon>Flavobacteriales</taxon>
        <taxon>Flavobacteriaceae</taxon>
        <taxon>Capnocytophaga</taxon>
    </lineage>
</organism>
<dbReference type="EMBL" id="CP014227">
    <property type="protein sequence ID" value="AMD84888.1"/>
    <property type="molecule type" value="Genomic_DNA"/>
</dbReference>
<comment type="function">
    <text evidence="7 8">Key enzyme in folate metabolism. Catalyzes an essential reaction for de novo glycine and purine synthesis, and for DNA precursor synthesis.</text>
</comment>
<evidence type="ECO:0000313" key="13">
    <source>
        <dbReference type="Proteomes" id="UP000215539"/>
    </source>
</evidence>
<evidence type="ECO:0000256" key="2">
    <source>
        <dbReference type="ARBA" id="ARBA00009539"/>
    </source>
</evidence>
<keyword evidence="10" id="KW-0418">Kinase</keyword>
<dbReference type="GO" id="GO:0016301">
    <property type="term" value="F:kinase activity"/>
    <property type="evidence" value="ECO:0007669"/>
    <property type="project" value="UniProtKB-KW"/>
</dbReference>
<reference evidence="10 12" key="1">
    <citation type="submission" date="2016-02" db="EMBL/GenBank/DDBJ databases">
        <authorList>
            <person name="Holder M.E."/>
            <person name="Ajami N.J."/>
            <person name="Petrosino J.F."/>
        </authorList>
    </citation>
    <scope>NUCLEOTIDE SEQUENCE [LARGE SCALE GENOMIC DNA]</scope>
    <source>
        <strain evidence="10 12">CCUG 32990</strain>
    </source>
</reference>
<dbReference type="CDD" id="cd00209">
    <property type="entry name" value="DHFR"/>
    <property type="match status" value="1"/>
</dbReference>
<accession>A0AAX2GWI4</accession>
<dbReference type="GO" id="GO:0046654">
    <property type="term" value="P:tetrahydrofolate biosynthetic process"/>
    <property type="evidence" value="ECO:0007669"/>
    <property type="project" value="InterPro"/>
</dbReference>
<dbReference type="Pfam" id="PF00186">
    <property type="entry name" value="DHFR_1"/>
    <property type="match status" value="1"/>
</dbReference>
<feature type="domain" description="DHFR" evidence="9">
    <location>
        <begin position="1"/>
        <end position="161"/>
    </location>
</feature>
<dbReference type="SUPFAM" id="SSF53597">
    <property type="entry name" value="Dihydrofolate reductase-like"/>
    <property type="match status" value="1"/>
</dbReference>
<dbReference type="Proteomes" id="UP000215539">
    <property type="component" value="Chromosome 1"/>
</dbReference>
<comment type="pathway">
    <text evidence="1 8">Cofactor biosynthesis; tetrahydrofolate biosynthesis; 5,6,7,8-tetrahydrofolate from 7,8-dihydrofolate: step 1/1.</text>
</comment>
<keyword evidence="5 8" id="KW-0521">NADP</keyword>
<dbReference type="InterPro" id="IPR012259">
    <property type="entry name" value="DHFR"/>
</dbReference>
<dbReference type="Gene3D" id="3.40.430.10">
    <property type="entry name" value="Dihydrofolate Reductase, subunit A"/>
    <property type="match status" value="1"/>
</dbReference>
<dbReference type="InterPro" id="IPR024072">
    <property type="entry name" value="DHFR-like_dom_sf"/>
</dbReference>
<dbReference type="PANTHER" id="PTHR48069:SF3">
    <property type="entry name" value="DIHYDROFOLATE REDUCTASE"/>
    <property type="match status" value="1"/>
</dbReference>
<protein>
    <recommendedName>
        <fullName evidence="3 8">Dihydrofolate reductase</fullName>
        <ecNumber evidence="3 8">1.5.1.3</ecNumber>
    </recommendedName>
</protein>
<dbReference type="PRINTS" id="PR00070">
    <property type="entry name" value="DHFR"/>
</dbReference>
<keyword evidence="10" id="KW-0808">Transferase</keyword>
<evidence type="ECO:0000256" key="1">
    <source>
        <dbReference type="ARBA" id="ARBA00004903"/>
    </source>
</evidence>
<dbReference type="EC" id="1.5.1.3" evidence="3 8"/>
<reference evidence="11 13" key="2">
    <citation type="submission" date="2017-06" db="EMBL/GenBank/DDBJ databases">
        <authorList>
            <consortium name="Pathogen Informatics"/>
        </authorList>
    </citation>
    <scope>NUCLEOTIDE SEQUENCE [LARGE SCALE GENOMIC DNA]</scope>
    <source>
        <strain evidence="11 13">NCTC12947</strain>
    </source>
</reference>
<evidence type="ECO:0000313" key="10">
    <source>
        <dbReference type="EMBL" id="AMD84888.1"/>
    </source>
</evidence>
<dbReference type="Proteomes" id="UP000065822">
    <property type="component" value="Chromosome"/>
</dbReference>
<evidence type="ECO:0000313" key="12">
    <source>
        <dbReference type="Proteomes" id="UP000065822"/>
    </source>
</evidence>
<dbReference type="RefSeq" id="WP_066428783.1">
    <property type="nucleotide sequence ID" value="NZ_CP014227.1"/>
</dbReference>
<comment type="similarity">
    <text evidence="2 8">Belongs to the dihydrofolate reductase family.</text>
</comment>
<dbReference type="KEGG" id="chg:AXF12_04765"/>
<evidence type="ECO:0000256" key="5">
    <source>
        <dbReference type="ARBA" id="ARBA00022857"/>
    </source>
</evidence>
<proteinExistence type="inferred from homology"/>
<dbReference type="GO" id="GO:0005829">
    <property type="term" value="C:cytosol"/>
    <property type="evidence" value="ECO:0007669"/>
    <property type="project" value="TreeGrafter"/>
</dbReference>
<dbReference type="GO" id="GO:0046452">
    <property type="term" value="P:dihydrofolate metabolic process"/>
    <property type="evidence" value="ECO:0007669"/>
    <property type="project" value="TreeGrafter"/>
</dbReference>
<evidence type="ECO:0000313" key="11">
    <source>
        <dbReference type="EMBL" id="SNV06643.1"/>
    </source>
</evidence>
<dbReference type="PANTHER" id="PTHR48069">
    <property type="entry name" value="DIHYDROFOLATE REDUCTASE"/>
    <property type="match status" value="1"/>
</dbReference>
<evidence type="ECO:0000256" key="7">
    <source>
        <dbReference type="ARBA" id="ARBA00025067"/>
    </source>
</evidence>
<keyword evidence="12" id="KW-1185">Reference proteome</keyword>
<name>A0AAX2GWI4_9FLAO</name>
<evidence type="ECO:0000256" key="3">
    <source>
        <dbReference type="ARBA" id="ARBA00012856"/>
    </source>
</evidence>
<keyword evidence="6 8" id="KW-0560">Oxidoreductase</keyword>
<comment type="catalytic activity">
    <reaction evidence="8">
        <text>(6S)-5,6,7,8-tetrahydrofolate + NADP(+) = 7,8-dihydrofolate + NADPH + H(+)</text>
        <dbReference type="Rhea" id="RHEA:15009"/>
        <dbReference type="ChEBI" id="CHEBI:15378"/>
        <dbReference type="ChEBI" id="CHEBI:57451"/>
        <dbReference type="ChEBI" id="CHEBI:57453"/>
        <dbReference type="ChEBI" id="CHEBI:57783"/>
        <dbReference type="ChEBI" id="CHEBI:58349"/>
        <dbReference type="EC" id="1.5.1.3"/>
    </reaction>
</comment>
<dbReference type="AlphaFoldDB" id="A0AAX2GWI4"/>